<dbReference type="Proteomes" id="UP000003751">
    <property type="component" value="Unassembled WGS sequence"/>
</dbReference>
<accession>E7QQ94</accession>
<dbReference type="PATRIC" id="fig|797209.4.peg.954"/>
<name>E7QQ94_HALPU</name>
<evidence type="ECO:0000313" key="3">
    <source>
        <dbReference type="EMBL" id="EFW93158.1"/>
    </source>
</evidence>
<feature type="domain" description="Halobacterial output" evidence="1">
    <location>
        <begin position="333"/>
        <end position="396"/>
    </location>
</feature>
<comment type="caution">
    <text evidence="3">The sequence shown here is derived from an EMBL/GenBank/DDBJ whole genome shotgun (WGS) entry which is preliminary data.</text>
</comment>
<dbReference type="Pfam" id="PF24035">
    <property type="entry name" value="DUF7344"/>
    <property type="match status" value="1"/>
</dbReference>
<dbReference type="Pfam" id="PF24336">
    <property type="entry name" value="DUF7504"/>
    <property type="match status" value="1"/>
</dbReference>
<dbReference type="InterPro" id="IPR055768">
    <property type="entry name" value="DUF7344"/>
</dbReference>
<dbReference type="EMBL" id="AEMG01000004">
    <property type="protein sequence ID" value="EFW93158.1"/>
    <property type="molecule type" value="Genomic_DNA"/>
</dbReference>
<reference evidence="3 4" key="1">
    <citation type="journal article" date="2014" name="ISME J.">
        <title>Trehalose/2-sulfotrehalose biosynthesis and glycine-betaine uptake are widely spread mechanisms for osmoadaptation in the Halobacteriales.</title>
        <authorList>
            <person name="Youssef N.H."/>
            <person name="Savage-Ashlock K.N."/>
            <person name="McCully A.L."/>
            <person name="Luedtke B."/>
            <person name="Shaw E.I."/>
            <person name="Hoff W.D."/>
            <person name="Elshahed M.S."/>
        </authorList>
    </citation>
    <scope>NUCLEOTIDE SEQUENCE [LARGE SCALE GENOMIC DNA]</scope>
    <source>
        <strain evidence="3 4">DX253</strain>
    </source>
</reference>
<protein>
    <submittedName>
        <fullName evidence="3">Uncharacterized protein</fullName>
    </submittedName>
</protein>
<evidence type="ECO:0000259" key="2">
    <source>
        <dbReference type="Pfam" id="PF24035"/>
    </source>
</evidence>
<dbReference type="eggNOG" id="arCOG03828">
    <property type="taxonomic scope" value="Archaea"/>
</dbReference>
<dbReference type="OrthoDB" id="109251at2157"/>
<dbReference type="Pfam" id="PF18545">
    <property type="entry name" value="HalOD1"/>
    <property type="match status" value="1"/>
</dbReference>
<organism evidence="3 4">
    <name type="scientific">Haladaptatus paucihalophilus DX253</name>
    <dbReference type="NCBI Taxonomy" id="797209"/>
    <lineage>
        <taxon>Archaea</taxon>
        <taxon>Methanobacteriati</taxon>
        <taxon>Methanobacteriota</taxon>
        <taxon>Stenosarchaea group</taxon>
        <taxon>Halobacteria</taxon>
        <taxon>Halobacteriales</taxon>
        <taxon>Haladaptataceae</taxon>
        <taxon>Haladaptatus</taxon>
    </lineage>
</organism>
<proteinExistence type="predicted"/>
<evidence type="ECO:0000259" key="1">
    <source>
        <dbReference type="Pfam" id="PF18545"/>
    </source>
</evidence>
<sequence>MTTAGDSSFGVGSGLLFTAAMGRGDDSDCVRQLSVGDGSDRNVLIVTYNRAPEVVYKHWESRIGDEPTEFGVVAVGGGGARTGTHRLQPGDDNDVSLANPASLGRLETTIHLYLDEWAANDYPTILCFDSISAVLRHVDRTTAFRFLHSLTEFLRQRDIVAHFHLDPDQHDETTVAMLRSLFDVAGECHESGFEKPVPAEILSSLLGAPRRRLVCRYLSEVVDSAPISAIAEQVAAWERSGTPSENEIERVHITLHHVHLPALAAVGVLERDEETVSARTEAETLKQYVRLTADDAATGTTPVFPGQEPVRIDDRAMDESSEAYWTVYGTAPDSVVVTLARALGDVSDSHATELRPVLAEVIDIDALQRLAEHTDISVYATFEYEGYEVVVDSGEIKLYDSR</sequence>
<dbReference type="InterPro" id="IPR055927">
    <property type="entry name" value="DUF7504"/>
</dbReference>
<dbReference type="eggNOG" id="arCOG02452">
    <property type="taxonomic scope" value="Archaea"/>
</dbReference>
<dbReference type="AlphaFoldDB" id="E7QQ94"/>
<dbReference type="RefSeq" id="WP_007977582.1">
    <property type="nucleotide sequence ID" value="NZ_AEMG01000004.1"/>
</dbReference>
<feature type="domain" description="DUF7344" evidence="2">
    <location>
        <begin position="204"/>
        <end position="275"/>
    </location>
</feature>
<dbReference type="InterPro" id="IPR040624">
    <property type="entry name" value="HalOD1"/>
</dbReference>
<gene>
    <name evidence="3" type="ORF">ZOD2009_04822</name>
</gene>
<evidence type="ECO:0000313" key="4">
    <source>
        <dbReference type="Proteomes" id="UP000003751"/>
    </source>
</evidence>